<dbReference type="Proteomes" id="UP001519310">
    <property type="component" value="Unassembled WGS sequence"/>
</dbReference>
<comment type="caution">
    <text evidence="1">The sequence shown here is derived from an EMBL/GenBank/DDBJ whole genome shotgun (WGS) entry which is preliminary data.</text>
</comment>
<keyword evidence="2" id="KW-1185">Reference proteome</keyword>
<protein>
    <recommendedName>
        <fullName evidence="3">CBS domain protein</fullName>
    </recommendedName>
</protein>
<accession>A0ABS4KZ94</accession>
<organism evidence="1 2">
    <name type="scientific">Streptomyces avidinii</name>
    <dbReference type="NCBI Taxonomy" id="1895"/>
    <lineage>
        <taxon>Bacteria</taxon>
        <taxon>Bacillati</taxon>
        <taxon>Actinomycetota</taxon>
        <taxon>Actinomycetes</taxon>
        <taxon>Kitasatosporales</taxon>
        <taxon>Streptomycetaceae</taxon>
        <taxon>Streptomyces</taxon>
    </lineage>
</organism>
<reference evidence="1 2" key="1">
    <citation type="submission" date="2021-03" db="EMBL/GenBank/DDBJ databases">
        <title>Genomic Encyclopedia of Type Strains, Phase IV (KMG-IV): sequencing the most valuable type-strain genomes for metagenomic binning, comparative biology and taxonomic classification.</title>
        <authorList>
            <person name="Goeker M."/>
        </authorList>
    </citation>
    <scope>NUCLEOTIDE SEQUENCE [LARGE SCALE GENOMIC DNA]</scope>
    <source>
        <strain evidence="1 2">DSM 40526</strain>
    </source>
</reference>
<proteinExistence type="predicted"/>
<dbReference type="RefSeq" id="WP_209468340.1">
    <property type="nucleotide sequence ID" value="NZ_BMVL01000005.1"/>
</dbReference>
<name>A0ABS4KZ94_STRAV</name>
<sequence length="66" mass="7039">MSRGPSLGPRVGEAGEDLREGLCHLLLRDRHRVHGHTLVGIVALADIARALPDAKVGDVLEAISHN</sequence>
<dbReference type="EMBL" id="JAGGLQ010000002">
    <property type="protein sequence ID" value="MBP2035353.1"/>
    <property type="molecule type" value="Genomic_DNA"/>
</dbReference>
<gene>
    <name evidence="1" type="ORF">J2Z77_001140</name>
</gene>
<evidence type="ECO:0000313" key="1">
    <source>
        <dbReference type="EMBL" id="MBP2035353.1"/>
    </source>
</evidence>
<evidence type="ECO:0000313" key="2">
    <source>
        <dbReference type="Proteomes" id="UP001519310"/>
    </source>
</evidence>
<evidence type="ECO:0008006" key="3">
    <source>
        <dbReference type="Google" id="ProtNLM"/>
    </source>
</evidence>